<dbReference type="PROSITE" id="PS51450">
    <property type="entry name" value="LRR"/>
    <property type="match status" value="1"/>
</dbReference>
<dbReference type="Proteomes" id="UP000290289">
    <property type="component" value="Chromosome 2"/>
</dbReference>
<dbReference type="InterPro" id="IPR035897">
    <property type="entry name" value="Toll_tir_struct_dom_sf"/>
</dbReference>
<feature type="compositionally biased region" description="Basic and acidic residues" evidence="2">
    <location>
        <begin position="1025"/>
        <end position="1034"/>
    </location>
</feature>
<proteinExistence type="predicted"/>
<feature type="domain" description="TIR" evidence="3">
    <location>
        <begin position="511"/>
        <end position="646"/>
    </location>
</feature>
<dbReference type="InterPro" id="IPR000157">
    <property type="entry name" value="TIR_dom"/>
</dbReference>
<evidence type="ECO:0000313" key="5">
    <source>
        <dbReference type="Proteomes" id="UP000290289"/>
    </source>
</evidence>
<evidence type="ECO:0000256" key="2">
    <source>
        <dbReference type="SAM" id="MobiDB-lite"/>
    </source>
</evidence>
<dbReference type="Pfam" id="PF01582">
    <property type="entry name" value="TIR"/>
    <property type="match status" value="3"/>
</dbReference>
<dbReference type="Gene3D" id="3.40.50.10140">
    <property type="entry name" value="Toll/interleukin-1 receptor homology (TIR) domain"/>
    <property type="match status" value="3"/>
</dbReference>
<reference evidence="4 5" key="1">
    <citation type="submission" date="2018-10" db="EMBL/GenBank/DDBJ databases">
        <title>A high-quality apple genome assembly.</title>
        <authorList>
            <person name="Hu J."/>
        </authorList>
    </citation>
    <scope>NUCLEOTIDE SEQUENCE [LARGE SCALE GENOMIC DNA]</scope>
    <source>
        <strain evidence="5">cv. HFTH1</strain>
        <tissue evidence="4">Young leaf</tissue>
    </source>
</reference>
<organism evidence="4 5">
    <name type="scientific">Malus domestica</name>
    <name type="common">Apple</name>
    <name type="synonym">Pyrus malus</name>
    <dbReference type="NCBI Taxonomy" id="3750"/>
    <lineage>
        <taxon>Eukaryota</taxon>
        <taxon>Viridiplantae</taxon>
        <taxon>Streptophyta</taxon>
        <taxon>Embryophyta</taxon>
        <taxon>Tracheophyta</taxon>
        <taxon>Spermatophyta</taxon>
        <taxon>Magnoliopsida</taxon>
        <taxon>eudicotyledons</taxon>
        <taxon>Gunneridae</taxon>
        <taxon>Pentapetalae</taxon>
        <taxon>rosids</taxon>
        <taxon>fabids</taxon>
        <taxon>Rosales</taxon>
        <taxon>Rosaceae</taxon>
        <taxon>Amygdaloideae</taxon>
        <taxon>Maleae</taxon>
        <taxon>Malus</taxon>
    </lineage>
</organism>
<dbReference type="SUPFAM" id="SSF52200">
    <property type="entry name" value="Toll/Interleukin receptor TIR domain"/>
    <property type="match status" value="3"/>
</dbReference>
<dbReference type="PANTHER" id="PTHR32009:SF160">
    <property type="entry name" value="DISEASE RESISTANCE PROTEIN (TIR-NBS-LRR CLASS)"/>
    <property type="match status" value="1"/>
</dbReference>
<dbReference type="PANTHER" id="PTHR32009">
    <property type="entry name" value="TMV RESISTANCE PROTEIN N-LIKE"/>
    <property type="match status" value="1"/>
</dbReference>
<feature type="region of interest" description="Disordered" evidence="2">
    <location>
        <begin position="102"/>
        <end position="150"/>
    </location>
</feature>
<dbReference type="InterPro" id="IPR001611">
    <property type="entry name" value="Leu-rich_rpt"/>
</dbReference>
<feature type="domain" description="TIR" evidence="3">
    <location>
        <begin position="737"/>
        <end position="876"/>
    </location>
</feature>
<sequence length="1048" mass="118833">MSRMRELHLKGCTSLTADIKEAILKGWSASGIGGLFLPGNEIPSWFTPVDPQGEIVVPQNDSQSGGSLCIHVANGEENRDQSGKGKLIKEYALDCQPMPYSSECKEEGSHKAGHSDDSFHENESRKRLSSDPSTRPKQVQQQTIVSMDTSTSSSSSLKRWKYDVYLSFRGQDTCKNFTSHLYQALTRAGLRTFIDDHALEKGKSPGVSLTRVIEESKTSIIIFSKSYAESRLCLDELVEIMECRRTLGQIVVPVFYDVDPSDVRKQTGTFATAFLKHEMQFDEVKEKLQLWRDALTEAANLSGFDGTEAIQGLTLDLQESDETSFSTEAFRNMHSLRLLKLNYVKLTGSYRNLPNELRWLCWHGFPLEVIPEDFDHTNIVVIDLSYSKLTRAWEDSDLLLEKLKFLNLRINLEKENLINEYALGCQFMPYSSECKEDGNHKAGHGDDSSHENQSLKRLRLDPKSSSSFVDLKQWGVDFTLVLENRQNCCCSSMPNCQLMKMASSSSSSKCSKYDVFLSFRGETRKSLTDNLYCTLKDHRFNVFIDENELTRGEIITPALKQAVKDSRLAAIIFSSGYAESRWCLDELVEILASRRTMGQMVLPIFYNIDPSDVRHQRGAFAEAFRRHQECFPKMVQTWKDALKEAAELAGEDFSVTDGVKKIGINLEKEKLINEYALECQSMPYSSECNEDGNHKAARSDDSSHENQSRKRLRSDPSYLTIAPMDTSTSSSSSLKRWKYDVYLSFRLEDTRKNFTDYLYLALKDAQVNVFMDDDELRRGESLKNDLIQGIEGSKIAVIVFSRWYAESSWCLDELVKIMECRRTLGQIVFPIFYDVDPSDVRKQTGAFATAFLNHERRLYEVKEKLQLWRDALTEAASLSGFVFGDADGEVCLAGCSLTDDAIPMELWRLNFLEHLDLQRNRFRSLPSFSGISKLQSLSLAGCSDLRAVPELPTNLKILNLSQCFALEGIPDLSAMSSLRELHSPNFTEMPGLHNSLKSLTVIHMEGYTNLTADSRKKILQTPKRSSNDSFDKNRTSKRLRPDPGNQIN</sequence>
<accession>A0A498KDG7</accession>
<dbReference type="GO" id="GO:0007165">
    <property type="term" value="P:signal transduction"/>
    <property type="evidence" value="ECO:0007669"/>
    <property type="project" value="InterPro"/>
</dbReference>
<dbReference type="EMBL" id="RDQH01000328">
    <property type="protein sequence ID" value="RXI05387.1"/>
    <property type="molecule type" value="Genomic_DNA"/>
</dbReference>
<comment type="caution">
    <text evidence="4">The sequence shown here is derived from an EMBL/GenBank/DDBJ whole genome shotgun (WGS) entry which is preliminary data.</text>
</comment>
<dbReference type="SMART" id="SM00255">
    <property type="entry name" value="TIR"/>
    <property type="match status" value="3"/>
</dbReference>
<evidence type="ECO:0000259" key="3">
    <source>
        <dbReference type="PROSITE" id="PS50104"/>
    </source>
</evidence>
<keyword evidence="1" id="KW-0520">NAD</keyword>
<feature type="compositionally biased region" description="Polar residues" evidence="2">
    <location>
        <begin position="130"/>
        <end position="148"/>
    </location>
</feature>
<feature type="region of interest" description="Disordered" evidence="2">
    <location>
        <begin position="1020"/>
        <end position="1048"/>
    </location>
</feature>
<evidence type="ECO:0000256" key="1">
    <source>
        <dbReference type="ARBA" id="ARBA00023027"/>
    </source>
</evidence>
<feature type="compositionally biased region" description="Basic and acidic residues" evidence="2">
    <location>
        <begin position="103"/>
        <end position="129"/>
    </location>
</feature>
<dbReference type="AlphaFoldDB" id="A0A498KDG7"/>
<keyword evidence="5" id="KW-1185">Reference proteome</keyword>
<name>A0A498KDG7_MALDO</name>
<gene>
    <name evidence="4" type="ORF">DVH24_006644</name>
</gene>
<dbReference type="FunFam" id="3.40.50.10140:FF:000007">
    <property type="entry name" value="Disease resistance protein (TIR-NBS-LRR class)"/>
    <property type="match status" value="3"/>
</dbReference>
<feature type="domain" description="TIR" evidence="3">
    <location>
        <begin position="160"/>
        <end position="321"/>
    </location>
</feature>
<evidence type="ECO:0000313" key="4">
    <source>
        <dbReference type="EMBL" id="RXI05387.1"/>
    </source>
</evidence>
<dbReference type="PROSITE" id="PS50104">
    <property type="entry name" value="TIR"/>
    <property type="match status" value="3"/>
</dbReference>
<protein>
    <recommendedName>
        <fullName evidence="3">TIR domain-containing protein</fullName>
    </recommendedName>
</protein>
<dbReference type="InterPro" id="IPR032675">
    <property type="entry name" value="LRR_dom_sf"/>
</dbReference>
<feature type="region of interest" description="Disordered" evidence="2">
    <location>
        <begin position="688"/>
        <end position="713"/>
    </location>
</feature>
<dbReference type="SUPFAM" id="SSF52058">
    <property type="entry name" value="L domain-like"/>
    <property type="match status" value="2"/>
</dbReference>
<dbReference type="Gene3D" id="3.80.10.10">
    <property type="entry name" value="Ribonuclease Inhibitor"/>
    <property type="match status" value="2"/>
</dbReference>
<feature type="compositionally biased region" description="Basic and acidic residues" evidence="2">
    <location>
        <begin position="691"/>
        <end position="708"/>
    </location>
</feature>